<dbReference type="RefSeq" id="WP_037443615.1">
    <property type="nucleotide sequence ID" value="NZ_JPEO01000010.1"/>
</dbReference>
<feature type="domain" description="Chalcone isomerase" evidence="1">
    <location>
        <begin position="58"/>
        <end position="173"/>
    </location>
</feature>
<keyword evidence="3" id="KW-1185">Reference proteome</keyword>
<evidence type="ECO:0000313" key="2">
    <source>
        <dbReference type="EMBL" id="KFZ37029.1"/>
    </source>
</evidence>
<sequence>MGDLVRTGLFACLLMLFPAQAEPMLNWRQWPSVGNASLSWLWFDIYHSTLRTPDGVYLSEAAPLALQIQYLRNISAQELLDATREQWQKLGYSKAQIEVWLLELSAIFPSVEEGDQLVYVSAGEHGRFYFQPQGQAHFHSLGHISESTLNRAFIAIWLSPQTAYPKLRRQLIGAS</sequence>
<dbReference type="OrthoDB" id="8527419at2"/>
<accession>A0A094JG70</accession>
<organism evidence="2 3">
    <name type="scientific">Shewanella mangrovi</name>
    <dbReference type="NCBI Taxonomy" id="1515746"/>
    <lineage>
        <taxon>Bacteria</taxon>
        <taxon>Pseudomonadati</taxon>
        <taxon>Pseudomonadota</taxon>
        <taxon>Gammaproteobacteria</taxon>
        <taxon>Alteromonadales</taxon>
        <taxon>Shewanellaceae</taxon>
        <taxon>Shewanella</taxon>
    </lineage>
</organism>
<evidence type="ECO:0000259" key="1">
    <source>
        <dbReference type="Pfam" id="PF16036"/>
    </source>
</evidence>
<dbReference type="EMBL" id="JPEO01000010">
    <property type="protein sequence ID" value="KFZ37029.1"/>
    <property type="molecule type" value="Genomic_DNA"/>
</dbReference>
<proteinExistence type="predicted"/>
<gene>
    <name evidence="2" type="ORF">HR45_13385</name>
</gene>
<dbReference type="STRING" id="1515746.HR45_13385"/>
<protein>
    <recommendedName>
        <fullName evidence="1">Chalcone isomerase domain-containing protein</fullName>
    </recommendedName>
</protein>
<dbReference type="AlphaFoldDB" id="A0A094JG70"/>
<comment type="caution">
    <text evidence="2">The sequence shown here is derived from an EMBL/GenBank/DDBJ whole genome shotgun (WGS) entry which is preliminary data.</text>
</comment>
<dbReference type="Proteomes" id="UP000029264">
    <property type="component" value="Unassembled WGS sequence"/>
</dbReference>
<reference evidence="2 3" key="1">
    <citation type="submission" date="2014-06" db="EMBL/GenBank/DDBJ databases">
        <title>Shewanella sp. YQH10.</title>
        <authorList>
            <person name="Liu Y."/>
            <person name="Zeng R."/>
        </authorList>
    </citation>
    <scope>NUCLEOTIDE SEQUENCE [LARGE SCALE GENOMIC DNA]</scope>
    <source>
        <strain evidence="2 3">YQH10</strain>
    </source>
</reference>
<dbReference type="InterPro" id="IPR016087">
    <property type="entry name" value="Chalcone_isomerase"/>
</dbReference>
<dbReference type="Pfam" id="PF16036">
    <property type="entry name" value="Chalcone_3"/>
    <property type="match status" value="1"/>
</dbReference>
<evidence type="ECO:0000313" key="3">
    <source>
        <dbReference type="Proteomes" id="UP000029264"/>
    </source>
</evidence>
<dbReference type="eggNOG" id="COG3572">
    <property type="taxonomic scope" value="Bacteria"/>
</dbReference>
<name>A0A094JG70_9GAMM</name>